<protein>
    <submittedName>
        <fullName evidence="3">Uncharacterized protein</fullName>
    </submittedName>
</protein>
<name>C0E773_9CORY</name>
<evidence type="ECO:0000256" key="2">
    <source>
        <dbReference type="SAM" id="Phobius"/>
    </source>
</evidence>
<keyword evidence="2" id="KW-0472">Membrane</keyword>
<keyword evidence="2" id="KW-1133">Transmembrane helix</keyword>
<proteinExistence type="predicted"/>
<feature type="transmembrane region" description="Helical" evidence="2">
    <location>
        <begin position="99"/>
        <end position="117"/>
    </location>
</feature>
<gene>
    <name evidence="3" type="ORF">CORMATOL_02861</name>
</gene>
<reference evidence="3 4" key="1">
    <citation type="submission" date="2009-01" db="EMBL/GenBank/DDBJ databases">
        <authorList>
            <person name="Fulton L."/>
            <person name="Clifton S."/>
            <person name="Chinwalla A.T."/>
            <person name="Mitreva M."/>
            <person name="Sodergren E."/>
            <person name="Weinstock G."/>
            <person name="Clifton S."/>
            <person name="Dooling D.J."/>
            <person name="Fulton B."/>
            <person name="Minx P."/>
            <person name="Pepin K.H."/>
            <person name="Johnson M."/>
            <person name="Bhonagiri V."/>
            <person name="Nash W.E."/>
            <person name="Mardis E.R."/>
            <person name="Wilson R.K."/>
        </authorList>
    </citation>
    <scope>NUCLEOTIDE SEQUENCE [LARGE SCALE GENOMIC DNA]</scope>
    <source>
        <strain evidence="3 4">ATCC 33806</strain>
    </source>
</reference>
<feature type="transmembrane region" description="Helical" evidence="2">
    <location>
        <begin position="63"/>
        <end position="87"/>
    </location>
</feature>
<evidence type="ECO:0000313" key="3">
    <source>
        <dbReference type="EMBL" id="EEG25632.1"/>
    </source>
</evidence>
<feature type="transmembrane region" description="Helical" evidence="2">
    <location>
        <begin position="223"/>
        <end position="244"/>
    </location>
</feature>
<feature type="transmembrane region" description="Helical" evidence="2">
    <location>
        <begin position="326"/>
        <end position="347"/>
    </location>
</feature>
<dbReference type="Proteomes" id="UP000006247">
    <property type="component" value="Unassembled WGS sequence"/>
</dbReference>
<feature type="transmembrane region" description="Helical" evidence="2">
    <location>
        <begin position="250"/>
        <end position="276"/>
    </location>
</feature>
<dbReference type="HOGENOM" id="CLU_780132_0_0_11"/>
<dbReference type="EMBL" id="ACEB01000051">
    <property type="protein sequence ID" value="EEG25632.1"/>
    <property type="molecule type" value="Genomic_DNA"/>
</dbReference>
<feature type="transmembrane region" description="Helical" evidence="2">
    <location>
        <begin position="146"/>
        <end position="167"/>
    </location>
</feature>
<accession>C0E773</accession>
<comment type="caution">
    <text evidence="3">The sequence shown here is derived from an EMBL/GenBank/DDBJ whole genome shotgun (WGS) entry which is preliminary data.</text>
</comment>
<feature type="region of interest" description="Disordered" evidence="1">
    <location>
        <begin position="175"/>
        <end position="195"/>
    </location>
</feature>
<evidence type="ECO:0000313" key="4">
    <source>
        <dbReference type="Proteomes" id="UP000006247"/>
    </source>
</evidence>
<sequence>MLVFIASSLVLLKLAQGAPETMTTRDIMSASRNLLIIYWVISAFCSYQLGIALRVAMNLVGFATFYLGFMALVLSPILMASSLVLCTFPEHTPHIWRKIRIPTILIWIIVTLEVWLMDDGDAARDYPNPLTSLVNRHIGGDPERTYLLVAVVLFIIAVACYATIFIIGMRTRSRTGSETQETPPPPPRTEQSDVRPWSGRRFIEIAPRTGKTAPRDERIPSTLLWIGLSFTVPFGIMLLLGIMSDPEGTAWLMLGSFIMYFTTFPLLLLGFVFLAYPKDQQLFPHAKTPFIGFWIMAALAMTAWMTPRIAFIHATDAQTRFFDYTAAFLAIIALGFWLWLLGTGGALRSDRTPPD</sequence>
<dbReference type="AlphaFoldDB" id="C0E773"/>
<evidence type="ECO:0000256" key="1">
    <source>
        <dbReference type="SAM" id="MobiDB-lite"/>
    </source>
</evidence>
<organism evidence="3 4">
    <name type="scientific">Corynebacterium matruchotii ATCC 33806</name>
    <dbReference type="NCBI Taxonomy" id="566549"/>
    <lineage>
        <taxon>Bacteria</taxon>
        <taxon>Bacillati</taxon>
        <taxon>Actinomycetota</taxon>
        <taxon>Actinomycetes</taxon>
        <taxon>Mycobacteriales</taxon>
        <taxon>Corynebacteriaceae</taxon>
        <taxon>Corynebacterium</taxon>
    </lineage>
</organism>
<feature type="transmembrane region" description="Helical" evidence="2">
    <location>
        <begin position="288"/>
        <end position="306"/>
    </location>
</feature>
<keyword evidence="2" id="KW-0812">Transmembrane</keyword>